<dbReference type="EMBL" id="JAHKSW010000001">
    <property type="protein sequence ID" value="KAG7335487.1"/>
    <property type="molecule type" value="Genomic_DNA"/>
</dbReference>
<accession>A0A9D3P6K1</accession>
<protein>
    <submittedName>
        <fullName evidence="2">Uncharacterized protein</fullName>
    </submittedName>
</protein>
<feature type="region of interest" description="Disordered" evidence="1">
    <location>
        <begin position="29"/>
        <end position="101"/>
    </location>
</feature>
<evidence type="ECO:0000313" key="2">
    <source>
        <dbReference type="EMBL" id="KAG7335487.1"/>
    </source>
</evidence>
<evidence type="ECO:0000313" key="3">
    <source>
        <dbReference type="Proteomes" id="UP000824219"/>
    </source>
</evidence>
<organism evidence="2 3">
    <name type="scientific">Hemibagrus wyckioides</name>
    <dbReference type="NCBI Taxonomy" id="337641"/>
    <lineage>
        <taxon>Eukaryota</taxon>
        <taxon>Metazoa</taxon>
        <taxon>Chordata</taxon>
        <taxon>Craniata</taxon>
        <taxon>Vertebrata</taxon>
        <taxon>Euteleostomi</taxon>
        <taxon>Actinopterygii</taxon>
        <taxon>Neopterygii</taxon>
        <taxon>Teleostei</taxon>
        <taxon>Ostariophysi</taxon>
        <taxon>Siluriformes</taxon>
        <taxon>Bagridae</taxon>
        <taxon>Hemibagrus</taxon>
    </lineage>
</organism>
<comment type="caution">
    <text evidence="2">The sequence shown here is derived from an EMBL/GenBank/DDBJ whole genome shotgun (WGS) entry which is preliminary data.</text>
</comment>
<name>A0A9D3P6K1_9TELE</name>
<keyword evidence="3" id="KW-1185">Reference proteome</keyword>
<gene>
    <name evidence="2" type="ORF">KOW79_000180</name>
</gene>
<evidence type="ECO:0000256" key="1">
    <source>
        <dbReference type="SAM" id="MobiDB-lite"/>
    </source>
</evidence>
<dbReference type="Proteomes" id="UP000824219">
    <property type="component" value="Linkage Group LG01"/>
</dbReference>
<sequence length="101" mass="11374">MRRGRGVKARGDSVVCELSRFATYSDTRCALPRNEKKEKQKTSPPVTAEKSDGQAFRDDDEENARLFRQIPLQHPEHSAFKTKNPAAEQRGDDTPLISSTN</sequence>
<reference evidence="2 3" key="1">
    <citation type="submission" date="2021-06" db="EMBL/GenBank/DDBJ databases">
        <title>Chromosome-level genome assembly of the red-tail catfish (Hemibagrus wyckioides).</title>
        <authorList>
            <person name="Shao F."/>
        </authorList>
    </citation>
    <scope>NUCLEOTIDE SEQUENCE [LARGE SCALE GENOMIC DNA]</scope>
    <source>
        <strain evidence="2">EC202008001</strain>
        <tissue evidence="2">Blood</tissue>
    </source>
</reference>
<proteinExistence type="predicted"/>
<dbReference type="AlphaFoldDB" id="A0A9D3P6K1"/>